<dbReference type="PANTHER" id="PTHR42715:SF10">
    <property type="entry name" value="BETA-GLUCOSIDASE"/>
    <property type="match status" value="1"/>
</dbReference>
<evidence type="ECO:0000256" key="1">
    <source>
        <dbReference type="ARBA" id="ARBA00005336"/>
    </source>
</evidence>
<dbReference type="SUPFAM" id="SSF51445">
    <property type="entry name" value="(Trans)glycosidases"/>
    <property type="match status" value="1"/>
</dbReference>
<dbReference type="GO" id="GO:0008422">
    <property type="term" value="F:beta-glucosidase activity"/>
    <property type="evidence" value="ECO:0007669"/>
    <property type="project" value="UniProtKB-ARBA"/>
</dbReference>
<dbReference type="Pfam" id="PF00933">
    <property type="entry name" value="Glyco_hydro_3"/>
    <property type="match status" value="1"/>
</dbReference>
<dbReference type="InterPro" id="IPR001764">
    <property type="entry name" value="Glyco_hydro_3_N"/>
</dbReference>
<sequence>MSEQIKDYKARAQHLVSQMTLEEKALLMSGNGAWTTHKVERLGIPSIFMADGPHGLRKALGPNTADSVPATCFPTASALASSWSTELLAEIGAALARESQANDVQLLLGPGNNMKRSPLGGRNFEYFSEDPFLAGHLAAAYINGLQGQGVGSTLKHFAVNNQEHERMVSSSIVDERTLHEIYLPGFEIAVTQSQPWAIMCAYNKINGVYASENHLLLEDILRDAWGFQGYVVSDWGAVHDRAKGIMAGLNLEMPGSGDVNRKKIIEAVNAGQLPVSRLDEVVAGLLAVVLKATASRRSDVRFDVDEHHALARRAAGESIILLKNEDDLLPLETGGKKKIAVIGAFAKDPRYQGAGSSQVNPTRISNAYAELAALLGGEDRLSYASGYDLEGVTTAQLLEEARQQAKSADLAIVFAGLPDSHESEGFDRSNLDIPEGHNRLIDVVSQVQPNTVVVLMNGSAITMPWVGRVKAILEGWLTGQAGGGAIADILTGKINPSAKLAETFPARLEDTPTSTEFPGLNQQARYGEGVFIGYRYYDKKNITPLFPFGFGLSYTTFDYSELSLGAPSIQDTESLTVELKVKNTGKVAGKEIVQLYVREDKPVVSRPDKELKAFTKVALEPGEEKTVRFTLSRRDFAYYNTNLHRWSVNPGRFDILVGGSSRNLPLRKHVVVEVAQQEVVSLSRHSLVKEFKDHPKGKEFYPQLVGVIMGGTTEESGSVKRTPEEERARKKAEMSTLVFAHDMPVYKLVLFSEGRFSEQKLNDILAQVQ</sequence>
<dbReference type="PANTHER" id="PTHR42715">
    <property type="entry name" value="BETA-GLUCOSIDASE"/>
    <property type="match status" value="1"/>
</dbReference>
<dbReference type="InterPro" id="IPR013783">
    <property type="entry name" value="Ig-like_fold"/>
</dbReference>
<dbReference type="Proteomes" id="UP000217257">
    <property type="component" value="Chromosome"/>
</dbReference>
<feature type="domain" description="Fibronectin type III-like" evidence="3">
    <location>
        <begin position="591"/>
        <end position="661"/>
    </location>
</feature>
<dbReference type="Gene3D" id="2.60.40.10">
    <property type="entry name" value="Immunoglobulins"/>
    <property type="match status" value="1"/>
</dbReference>
<gene>
    <name evidence="4" type="ORF">CYFUS_002384</name>
</gene>
<dbReference type="RefSeq" id="WP_095985354.1">
    <property type="nucleotide sequence ID" value="NZ_CP022098.1"/>
</dbReference>
<dbReference type="KEGG" id="cfus:CYFUS_002384"/>
<dbReference type="PRINTS" id="PR00133">
    <property type="entry name" value="GLHYDRLASE3"/>
</dbReference>
<keyword evidence="2 4" id="KW-0378">Hydrolase</keyword>
<accession>A0A250IZ00</accession>
<proteinExistence type="inferred from homology"/>
<dbReference type="Pfam" id="PF14310">
    <property type="entry name" value="Fn3-like"/>
    <property type="match status" value="1"/>
</dbReference>
<dbReference type="AlphaFoldDB" id="A0A250IZ00"/>
<evidence type="ECO:0000313" key="4">
    <source>
        <dbReference type="EMBL" id="ATB36969.1"/>
    </source>
</evidence>
<dbReference type="InterPro" id="IPR017853">
    <property type="entry name" value="GH"/>
</dbReference>
<dbReference type="Gene3D" id="3.20.20.300">
    <property type="entry name" value="Glycoside hydrolase, family 3, N-terminal domain"/>
    <property type="match status" value="1"/>
</dbReference>
<dbReference type="InterPro" id="IPR002772">
    <property type="entry name" value="Glyco_hydro_3_C"/>
</dbReference>
<comment type="similarity">
    <text evidence="1">Belongs to the glycosyl hydrolase 3 family.</text>
</comment>
<reference evidence="4 5" key="1">
    <citation type="submission" date="2017-06" db="EMBL/GenBank/DDBJ databases">
        <title>Sequencing and comparative analysis of myxobacterial genomes.</title>
        <authorList>
            <person name="Rupp O."/>
            <person name="Goesmann A."/>
            <person name="Sogaard-Andersen L."/>
        </authorList>
    </citation>
    <scope>NUCLEOTIDE SEQUENCE [LARGE SCALE GENOMIC DNA]</scope>
    <source>
        <strain evidence="4 5">DSM 52655</strain>
    </source>
</reference>
<dbReference type="InterPro" id="IPR036962">
    <property type="entry name" value="Glyco_hydro_3_N_sf"/>
</dbReference>
<dbReference type="Gene3D" id="3.40.50.1700">
    <property type="entry name" value="Glycoside hydrolase family 3 C-terminal domain"/>
    <property type="match status" value="1"/>
</dbReference>
<dbReference type="GO" id="GO:0005975">
    <property type="term" value="P:carbohydrate metabolic process"/>
    <property type="evidence" value="ECO:0007669"/>
    <property type="project" value="InterPro"/>
</dbReference>
<dbReference type="InterPro" id="IPR036881">
    <property type="entry name" value="Glyco_hydro_3_C_sf"/>
</dbReference>
<evidence type="ECO:0000313" key="5">
    <source>
        <dbReference type="Proteomes" id="UP000217257"/>
    </source>
</evidence>
<dbReference type="InterPro" id="IPR026891">
    <property type="entry name" value="Fn3-like"/>
</dbReference>
<dbReference type="SUPFAM" id="SSF52279">
    <property type="entry name" value="Beta-D-glucan exohydrolase, C-terminal domain"/>
    <property type="match status" value="1"/>
</dbReference>
<organism evidence="4 5">
    <name type="scientific">Cystobacter fuscus</name>
    <dbReference type="NCBI Taxonomy" id="43"/>
    <lineage>
        <taxon>Bacteria</taxon>
        <taxon>Pseudomonadati</taxon>
        <taxon>Myxococcota</taxon>
        <taxon>Myxococcia</taxon>
        <taxon>Myxococcales</taxon>
        <taxon>Cystobacterineae</taxon>
        <taxon>Archangiaceae</taxon>
        <taxon>Cystobacter</taxon>
    </lineage>
</organism>
<dbReference type="FunFam" id="2.60.40.10:FF:000495">
    <property type="entry name" value="Periplasmic beta-glucosidase"/>
    <property type="match status" value="1"/>
</dbReference>
<name>A0A250IZ00_9BACT</name>
<dbReference type="EMBL" id="CP022098">
    <property type="protein sequence ID" value="ATB36969.1"/>
    <property type="molecule type" value="Genomic_DNA"/>
</dbReference>
<protein>
    <submittedName>
        <fullName evidence="4">Glycosyl hydrolase</fullName>
    </submittedName>
</protein>
<dbReference type="SMART" id="SM01217">
    <property type="entry name" value="Fn3_like"/>
    <property type="match status" value="1"/>
</dbReference>
<dbReference type="Pfam" id="PF01915">
    <property type="entry name" value="Glyco_hydro_3_C"/>
    <property type="match status" value="1"/>
</dbReference>
<dbReference type="InterPro" id="IPR050288">
    <property type="entry name" value="Cellulose_deg_GH3"/>
</dbReference>
<evidence type="ECO:0000256" key="2">
    <source>
        <dbReference type="ARBA" id="ARBA00022801"/>
    </source>
</evidence>
<evidence type="ECO:0000259" key="3">
    <source>
        <dbReference type="SMART" id="SM01217"/>
    </source>
</evidence>